<dbReference type="AlphaFoldDB" id="A0AAV3Y8G4"/>
<comment type="caution">
    <text evidence="2">The sequence shown here is derived from an EMBL/GenBank/DDBJ whole genome shotgun (WGS) entry which is preliminary data.</text>
</comment>
<gene>
    <name evidence="2" type="ORF">PoB_000491700</name>
</gene>
<dbReference type="Proteomes" id="UP000735302">
    <property type="component" value="Unassembled WGS sequence"/>
</dbReference>
<feature type="compositionally biased region" description="Polar residues" evidence="1">
    <location>
        <begin position="158"/>
        <end position="183"/>
    </location>
</feature>
<reference evidence="2 3" key="1">
    <citation type="journal article" date="2021" name="Elife">
        <title>Chloroplast acquisition without the gene transfer in kleptoplastic sea slugs, Plakobranchus ocellatus.</title>
        <authorList>
            <person name="Maeda T."/>
            <person name="Takahashi S."/>
            <person name="Yoshida T."/>
            <person name="Shimamura S."/>
            <person name="Takaki Y."/>
            <person name="Nagai Y."/>
            <person name="Toyoda A."/>
            <person name="Suzuki Y."/>
            <person name="Arimoto A."/>
            <person name="Ishii H."/>
            <person name="Satoh N."/>
            <person name="Nishiyama T."/>
            <person name="Hasebe M."/>
            <person name="Maruyama T."/>
            <person name="Minagawa J."/>
            <person name="Obokata J."/>
            <person name="Shigenobu S."/>
        </authorList>
    </citation>
    <scope>NUCLEOTIDE SEQUENCE [LARGE SCALE GENOMIC DNA]</scope>
</reference>
<sequence length="673" mass="75145">MNSGSLKNEESMGGGSPMGDIADILAEDGDSVDSFELMSEMNSLINDKPDNVNVAQGAKTLTSDEELLDGSIKKEYNCGHFSEVSAYNKSTEGTRLSGQKPSVSNIENTKTFISVAHTRVKKPSLEIQRLPIPSKDQNIKKENVESHSDCAKSESSRNRSSQKTVTSITQDYQEPSTSAGTFKSTKIQPSLTLKVPELKLNITPVVRLTRLAPGITSLKIAPSNENNKTPDFHFKQQDSNLLKKSSKRSVIKRSISSSSDNSNAKSNKPASSPNASISLRAESTQSDTLNKVVMKPVLVKGDGTSLERSTPACTSRFELALSPIVLADLSTEPFRKFMNLALDCATHFRKNKNQPLFGNVILYFGDFTMLRSAMQRLCQLPVVAHNMRINGAIKFYDLKKVNDANEAQPGKKCLVARLLFQYCAQRKEKLCELVSIKDRKKESTKTRSALINKVPASMTKEMLLLLFPFSIDVKMPDDKQQKGLKGPIHVNFESQEWMEAVLDCAREQAVNMSNSSDVEIGTFRLFVKNYARPKIPIGRSSARLSPTSIHADQVYKDNRVKNRNKAPVGGGRRTSMEKHDAIKQGKMSEQMQIKPDRKRSHVDTIQSKFQTQGKRRRFDEQKNPRMQKRTNLQRGDMYLQDQPGWPETRDTVRQAAIAKGLNPDNPDVIKILE</sequence>
<feature type="region of interest" description="Disordered" evidence="1">
    <location>
        <begin position="1"/>
        <end position="23"/>
    </location>
</feature>
<feature type="region of interest" description="Disordered" evidence="1">
    <location>
        <begin position="220"/>
        <end position="277"/>
    </location>
</feature>
<evidence type="ECO:0000313" key="2">
    <source>
        <dbReference type="EMBL" id="GFN78411.1"/>
    </source>
</evidence>
<proteinExistence type="predicted"/>
<feature type="non-terminal residue" evidence="2">
    <location>
        <position position="673"/>
    </location>
</feature>
<evidence type="ECO:0000313" key="3">
    <source>
        <dbReference type="Proteomes" id="UP000735302"/>
    </source>
</evidence>
<dbReference type="EMBL" id="BLXT01000588">
    <property type="protein sequence ID" value="GFN78411.1"/>
    <property type="molecule type" value="Genomic_DNA"/>
</dbReference>
<protein>
    <recommendedName>
        <fullName evidence="4">RRM domain-containing protein</fullName>
    </recommendedName>
</protein>
<name>A0AAV3Y8G4_9GAST</name>
<feature type="compositionally biased region" description="Low complexity" evidence="1">
    <location>
        <begin position="252"/>
        <end position="277"/>
    </location>
</feature>
<feature type="compositionally biased region" description="Basic and acidic residues" evidence="1">
    <location>
        <begin position="574"/>
        <end position="583"/>
    </location>
</feature>
<feature type="compositionally biased region" description="Polar residues" evidence="1">
    <location>
        <begin position="603"/>
        <end position="612"/>
    </location>
</feature>
<feature type="region of interest" description="Disordered" evidence="1">
    <location>
        <begin position="132"/>
        <end position="183"/>
    </location>
</feature>
<evidence type="ECO:0000256" key="1">
    <source>
        <dbReference type="SAM" id="MobiDB-lite"/>
    </source>
</evidence>
<evidence type="ECO:0008006" key="4">
    <source>
        <dbReference type="Google" id="ProtNLM"/>
    </source>
</evidence>
<accession>A0AAV3Y8G4</accession>
<organism evidence="2 3">
    <name type="scientific">Plakobranchus ocellatus</name>
    <dbReference type="NCBI Taxonomy" id="259542"/>
    <lineage>
        <taxon>Eukaryota</taxon>
        <taxon>Metazoa</taxon>
        <taxon>Spiralia</taxon>
        <taxon>Lophotrochozoa</taxon>
        <taxon>Mollusca</taxon>
        <taxon>Gastropoda</taxon>
        <taxon>Heterobranchia</taxon>
        <taxon>Euthyneura</taxon>
        <taxon>Panpulmonata</taxon>
        <taxon>Sacoglossa</taxon>
        <taxon>Placobranchoidea</taxon>
        <taxon>Plakobranchidae</taxon>
        <taxon>Plakobranchus</taxon>
    </lineage>
</organism>
<feature type="compositionally biased region" description="Basic and acidic residues" evidence="1">
    <location>
        <begin position="137"/>
        <end position="157"/>
    </location>
</feature>
<keyword evidence="3" id="KW-1185">Reference proteome</keyword>
<feature type="region of interest" description="Disordered" evidence="1">
    <location>
        <begin position="562"/>
        <end position="646"/>
    </location>
</feature>